<dbReference type="Pfam" id="PF14289">
    <property type="entry name" value="DUF4369"/>
    <property type="match status" value="1"/>
</dbReference>
<protein>
    <submittedName>
        <fullName evidence="3">DUF4369 domain-containing protein</fullName>
    </submittedName>
</protein>
<feature type="domain" description="DUF4369" evidence="2">
    <location>
        <begin position="25"/>
        <end position="123"/>
    </location>
</feature>
<sequence length="247" mass="28086">MKKFGLFLLTLCCLAACSTEEKNLTVNGKVQGLKKGTLYLQKIQDTALVTLDSVVVNGQEAFKFETYIDGPQVLYLYLNKVDNSEYDDRLLFFAEPGEMVVNTTLKNFETDAVVEGSKNQEKLTEYRSMMQQFNTKNLELIKSNLLAKKNKDQGLIDSTELAHDNLLKRRYLYTVNFAINNKDLEIAPYLAISEVYDANIKYLDTIYKSLTPEVQQSKYGESLKEFLKERKATENASMEAVSEAATE</sequence>
<dbReference type="EMBL" id="DSEE01000064">
    <property type="protein sequence ID" value="HER39762.1"/>
    <property type="molecule type" value="Genomic_DNA"/>
</dbReference>
<organism evidence="3">
    <name type="scientific">Salinimicrobium catena</name>
    <dbReference type="NCBI Taxonomy" id="390640"/>
    <lineage>
        <taxon>Bacteria</taxon>
        <taxon>Pseudomonadati</taxon>
        <taxon>Bacteroidota</taxon>
        <taxon>Flavobacteriia</taxon>
        <taxon>Flavobacteriales</taxon>
        <taxon>Flavobacteriaceae</taxon>
        <taxon>Salinimicrobium</taxon>
    </lineage>
</organism>
<dbReference type="InterPro" id="IPR025380">
    <property type="entry name" value="DUF4369"/>
</dbReference>
<evidence type="ECO:0000259" key="2">
    <source>
        <dbReference type="Pfam" id="PF14289"/>
    </source>
</evidence>
<evidence type="ECO:0000256" key="1">
    <source>
        <dbReference type="SAM" id="SignalP"/>
    </source>
</evidence>
<comment type="caution">
    <text evidence="3">The sequence shown here is derived from an EMBL/GenBank/DDBJ whole genome shotgun (WGS) entry which is preliminary data.</text>
</comment>
<proteinExistence type="predicted"/>
<dbReference type="AlphaFoldDB" id="A0A7C2MD09"/>
<feature type="signal peptide" evidence="1">
    <location>
        <begin position="1"/>
        <end position="18"/>
    </location>
</feature>
<evidence type="ECO:0000313" key="3">
    <source>
        <dbReference type="EMBL" id="HER39762.1"/>
    </source>
</evidence>
<dbReference type="Proteomes" id="UP000885753">
    <property type="component" value="Unassembled WGS sequence"/>
</dbReference>
<keyword evidence="1" id="KW-0732">Signal</keyword>
<feature type="chain" id="PRO_5027899382" evidence="1">
    <location>
        <begin position="19"/>
        <end position="247"/>
    </location>
</feature>
<gene>
    <name evidence="3" type="ORF">ENO10_00905</name>
</gene>
<reference evidence="3" key="1">
    <citation type="journal article" date="2020" name="mSystems">
        <title>Genome- and Community-Level Interaction Insights into Carbon Utilization and Element Cycling Functions of Hydrothermarchaeota in Hydrothermal Sediment.</title>
        <authorList>
            <person name="Zhou Z."/>
            <person name="Liu Y."/>
            <person name="Xu W."/>
            <person name="Pan J."/>
            <person name="Luo Z.H."/>
            <person name="Li M."/>
        </authorList>
    </citation>
    <scope>NUCLEOTIDE SEQUENCE [LARGE SCALE GENOMIC DNA]</scope>
    <source>
        <strain evidence="3">SpSt-1235</strain>
    </source>
</reference>
<accession>A0A7C2MD09</accession>
<name>A0A7C2MD09_9FLAO</name>